<name>A0A1F6PCR6_9BACT</name>
<dbReference type="InterPro" id="IPR019277">
    <property type="entry name" value="DUF2304"/>
</dbReference>
<dbReference type="EMBL" id="MFRE01000015">
    <property type="protein sequence ID" value="OGH93951.1"/>
    <property type="molecule type" value="Genomic_DNA"/>
</dbReference>
<accession>A0A1F6PCR6</accession>
<evidence type="ECO:0000313" key="2">
    <source>
        <dbReference type="EMBL" id="OGH93951.1"/>
    </source>
</evidence>
<keyword evidence="1" id="KW-0472">Membrane</keyword>
<reference evidence="2 3" key="1">
    <citation type="journal article" date="2016" name="Nat. Commun.">
        <title>Thousands of microbial genomes shed light on interconnected biogeochemical processes in an aquifer system.</title>
        <authorList>
            <person name="Anantharaman K."/>
            <person name="Brown C.T."/>
            <person name="Hug L.A."/>
            <person name="Sharon I."/>
            <person name="Castelle C.J."/>
            <person name="Probst A.J."/>
            <person name="Thomas B.C."/>
            <person name="Singh A."/>
            <person name="Wilkins M.J."/>
            <person name="Karaoz U."/>
            <person name="Brodie E.L."/>
            <person name="Williams K.H."/>
            <person name="Hubbard S.S."/>
            <person name="Banfield J.F."/>
        </authorList>
    </citation>
    <scope>NUCLEOTIDE SEQUENCE [LARGE SCALE GENOMIC DNA]</scope>
</reference>
<sequence length="112" mass="12691">MYLIQILLALFALFALLKTKQKFSLGDIGRRDLLVWVLLWVAVIVVAIAPNSAAVFAKMTGVGRGADLVVYLALALLFYLFFRMTVRIEKMKREITVLTREISLKEKNSESK</sequence>
<evidence type="ECO:0000256" key="1">
    <source>
        <dbReference type="SAM" id="Phobius"/>
    </source>
</evidence>
<evidence type="ECO:0008006" key="4">
    <source>
        <dbReference type="Google" id="ProtNLM"/>
    </source>
</evidence>
<gene>
    <name evidence="2" type="ORF">A2538_03755</name>
</gene>
<protein>
    <recommendedName>
        <fullName evidence="4">DUF2304 domain-containing protein</fullName>
    </recommendedName>
</protein>
<dbReference type="Proteomes" id="UP000178254">
    <property type="component" value="Unassembled WGS sequence"/>
</dbReference>
<dbReference type="STRING" id="1798709.A2538_03755"/>
<keyword evidence="1" id="KW-1133">Transmembrane helix</keyword>
<dbReference type="Pfam" id="PF10066">
    <property type="entry name" value="DUF2304"/>
    <property type="match status" value="1"/>
</dbReference>
<organism evidence="2 3">
    <name type="scientific">Candidatus Magasanikbacteria bacterium RIFOXYD2_FULL_41_14</name>
    <dbReference type="NCBI Taxonomy" id="1798709"/>
    <lineage>
        <taxon>Bacteria</taxon>
        <taxon>Candidatus Magasanikiibacteriota</taxon>
    </lineage>
</organism>
<comment type="caution">
    <text evidence="2">The sequence shown here is derived from an EMBL/GenBank/DDBJ whole genome shotgun (WGS) entry which is preliminary data.</text>
</comment>
<proteinExistence type="predicted"/>
<feature type="transmembrane region" description="Helical" evidence="1">
    <location>
        <begin position="33"/>
        <end position="56"/>
    </location>
</feature>
<keyword evidence="1" id="KW-0812">Transmembrane</keyword>
<dbReference type="AlphaFoldDB" id="A0A1F6PCR6"/>
<feature type="transmembrane region" description="Helical" evidence="1">
    <location>
        <begin position="68"/>
        <end position="86"/>
    </location>
</feature>
<evidence type="ECO:0000313" key="3">
    <source>
        <dbReference type="Proteomes" id="UP000178254"/>
    </source>
</evidence>